<evidence type="ECO:0000313" key="3">
    <source>
        <dbReference type="EMBL" id="RNF88192.1"/>
    </source>
</evidence>
<dbReference type="OrthoDB" id="9802524at2"/>
<gene>
    <name evidence="2" type="ORF">BL240_07290</name>
    <name evidence="3" type="ORF">EFK07_14155</name>
</gene>
<dbReference type="InterPro" id="IPR001296">
    <property type="entry name" value="Glyco_trans_1"/>
</dbReference>
<reference evidence="2 4" key="1">
    <citation type="submission" date="2016-12" db="EMBL/GenBank/DDBJ databases">
        <title>Draft Genome Sequence of Mercury Resistant Pseudomonas DRA525.</title>
        <authorList>
            <person name="Drace K.M."/>
        </authorList>
    </citation>
    <scope>NUCLEOTIDE SEQUENCE [LARGE SCALE GENOMIC DNA]</scope>
    <source>
        <strain evidence="2 4">DRA525</strain>
    </source>
</reference>
<evidence type="ECO:0000313" key="2">
    <source>
        <dbReference type="EMBL" id="APO81270.1"/>
    </source>
</evidence>
<dbReference type="RefSeq" id="WP_013970538.1">
    <property type="nucleotide sequence ID" value="NZ_BSKL01000009.1"/>
</dbReference>
<dbReference type="Gene3D" id="3.40.50.2000">
    <property type="entry name" value="Glycogen Phosphorylase B"/>
    <property type="match status" value="2"/>
</dbReference>
<dbReference type="EMBL" id="RJAI01000031">
    <property type="protein sequence ID" value="RNF88192.1"/>
    <property type="molecule type" value="Genomic_DNA"/>
</dbReference>
<protein>
    <submittedName>
        <fullName evidence="2">Glucosyltransferase I RfaG</fullName>
    </submittedName>
    <submittedName>
        <fullName evidence="3">Glycosyltransferase</fullName>
    </submittedName>
</protein>
<dbReference type="CDD" id="cd03801">
    <property type="entry name" value="GT4_PimA-like"/>
    <property type="match status" value="1"/>
</dbReference>
<sequence length="374" mass="42113">MQLAFVLYKYFPFGGLQRDFMRIALECQKRGHQIRVYTLIWEGDIPPGFEVLVAPVKAIFNHRRNEKLSAWMAADLAKRPVDRLIGFNKMPGLDVYYAADGCFEDKAQTLRGGLYRRWGRYRHFAEYERAVFAKDAHTEVLMISEVQQPLFIKHYGTPVERFHLLPPGISQDRRAPANAGEIRAEFRKEFNLGDDDLLLVQIGSGFKTKGVDRSLKALAALPSALRKRTRLMVIGQDDPKVFQLQSATLGLGEQVQFLKGRSDIPRFLLGADLLIHPAYNENTGTVLLEALVAGLPVLVSKVCGYAHYIAEADSGLVLDEPFEQEQLNGYLQRMLEDQQARASWSRNGLAFAETADLYSMPQHAADVILGQESA</sequence>
<dbReference type="SUPFAM" id="SSF53756">
    <property type="entry name" value="UDP-Glycosyltransferase/glycogen phosphorylase"/>
    <property type="match status" value="1"/>
</dbReference>
<dbReference type="Proteomes" id="UP000278162">
    <property type="component" value="Unassembled WGS sequence"/>
</dbReference>
<dbReference type="PANTHER" id="PTHR12526">
    <property type="entry name" value="GLYCOSYLTRANSFERASE"/>
    <property type="match status" value="1"/>
</dbReference>
<evidence type="ECO:0000313" key="5">
    <source>
        <dbReference type="Proteomes" id="UP000278162"/>
    </source>
</evidence>
<dbReference type="Pfam" id="PF00534">
    <property type="entry name" value="Glycos_transf_1"/>
    <property type="match status" value="1"/>
</dbReference>
<reference evidence="3 5" key="2">
    <citation type="submission" date="2018-10" db="EMBL/GenBank/DDBJ databases">
        <title>An outbreak of IMP-63 producing strain in France.</title>
        <authorList>
            <person name="Bour M."/>
            <person name="Liapis E."/>
            <person name="Plesiat P."/>
        </authorList>
    </citation>
    <scope>NUCLEOTIDE SEQUENCE [LARGE SCALE GENOMIC DNA]</scope>
    <source>
        <strain evidence="3 5">12917</strain>
    </source>
</reference>
<dbReference type="GO" id="GO:0016757">
    <property type="term" value="F:glycosyltransferase activity"/>
    <property type="evidence" value="ECO:0007669"/>
    <property type="project" value="InterPro"/>
</dbReference>
<dbReference type="GO" id="GO:1901135">
    <property type="term" value="P:carbohydrate derivative metabolic process"/>
    <property type="evidence" value="ECO:0007669"/>
    <property type="project" value="UniProtKB-ARBA"/>
</dbReference>
<dbReference type="EMBL" id="CP018743">
    <property type="protein sequence ID" value="APO81270.1"/>
    <property type="molecule type" value="Genomic_DNA"/>
</dbReference>
<proteinExistence type="predicted"/>
<evidence type="ECO:0000259" key="1">
    <source>
        <dbReference type="Pfam" id="PF00534"/>
    </source>
</evidence>
<name>A0A059UR34_PSEPU</name>
<accession>A0A1L5PMD6</accession>
<dbReference type="Proteomes" id="UP000185146">
    <property type="component" value="Chromosome"/>
</dbReference>
<dbReference type="PANTHER" id="PTHR12526:SF641">
    <property type="entry name" value="LIPOPOLYSACCHARIDE CORE BIOSYNTHESIS PROTEIN RFAG"/>
    <property type="match status" value="1"/>
</dbReference>
<dbReference type="KEGG" id="ppud:DW66_0351"/>
<feature type="domain" description="Glycosyl transferase family 1" evidence="1">
    <location>
        <begin position="183"/>
        <end position="348"/>
    </location>
</feature>
<organism evidence="2 4">
    <name type="scientific">Pseudomonas putida</name>
    <name type="common">Arthrobacter siderocapsulatus</name>
    <dbReference type="NCBI Taxonomy" id="303"/>
    <lineage>
        <taxon>Bacteria</taxon>
        <taxon>Pseudomonadati</taxon>
        <taxon>Pseudomonadota</taxon>
        <taxon>Gammaproteobacteria</taxon>
        <taxon>Pseudomonadales</taxon>
        <taxon>Pseudomonadaceae</taxon>
        <taxon>Pseudomonas</taxon>
    </lineage>
</organism>
<dbReference type="GeneID" id="97165858"/>
<keyword evidence="2" id="KW-0808">Transferase</keyword>
<evidence type="ECO:0000313" key="4">
    <source>
        <dbReference type="Proteomes" id="UP000185146"/>
    </source>
</evidence>
<accession>A0A059UR34</accession>
<dbReference type="AlphaFoldDB" id="A0A059UR34"/>